<feature type="transmembrane region" description="Helical" evidence="1">
    <location>
        <begin position="168"/>
        <end position="190"/>
    </location>
</feature>
<keyword evidence="1" id="KW-1133">Transmembrane helix</keyword>
<protein>
    <recommendedName>
        <fullName evidence="4">Transmembrane protein</fullName>
    </recommendedName>
</protein>
<evidence type="ECO:0008006" key="4">
    <source>
        <dbReference type="Google" id="ProtNLM"/>
    </source>
</evidence>
<proteinExistence type="predicted"/>
<keyword evidence="1" id="KW-0472">Membrane</keyword>
<dbReference type="EMBL" id="WSZM01000887">
    <property type="protein sequence ID" value="KAF4029115.1"/>
    <property type="molecule type" value="Genomic_DNA"/>
</dbReference>
<comment type="caution">
    <text evidence="2">The sequence shown here is derived from an EMBL/GenBank/DDBJ whole genome shotgun (WGS) entry which is preliminary data.</text>
</comment>
<dbReference type="Proteomes" id="UP000602510">
    <property type="component" value="Unassembled WGS sequence"/>
</dbReference>
<keyword evidence="3" id="KW-1185">Reference proteome</keyword>
<reference evidence="2" key="1">
    <citation type="submission" date="2020-04" db="EMBL/GenBank/DDBJ databases">
        <title>Hybrid Assembly of Korean Phytophthora infestans isolates.</title>
        <authorList>
            <person name="Prokchorchik M."/>
            <person name="Lee Y."/>
            <person name="Seo J."/>
            <person name="Cho J.-H."/>
            <person name="Park Y.-E."/>
            <person name="Jang D.-C."/>
            <person name="Im J.-S."/>
            <person name="Choi J.-G."/>
            <person name="Park H.-J."/>
            <person name="Lee G.-B."/>
            <person name="Lee Y.-G."/>
            <person name="Hong S.-Y."/>
            <person name="Cho K."/>
            <person name="Sohn K.H."/>
        </authorList>
    </citation>
    <scope>NUCLEOTIDE SEQUENCE</scope>
    <source>
        <strain evidence="2">KR_1_A1</strain>
    </source>
</reference>
<evidence type="ECO:0000313" key="2">
    <source>
        <dbReference type="EMBL" id="KAF4029115.1"/>
    </source>
</evidence>
<accession>A0A833SQ67</accession>
<evidence type="ECO:0000313" key="3">
    <source>
        <dbReference type="Proteomes" id="UP000602510"/>
    </source>
</evidence>
<evidence type="ECO:0000256" key="1">
    <source>
        <dbReference type="SAM" id="Phobius"/>
    </source>
</evidence>
<name>A0A833SQ67_PHYIN</name>
<organism evidence="2 3">
    <name type="scientific">Phytophthora infestans</name>
    <name type="common">Potato late blight agent</name>
    <name type="synonym">Botrytis infestans</name>
    <dbReference type="NCBI Taxonomy" id="4787"/>
    <lineage>
        <taxon>Eukaryota</taxon>
        <taxon>Sar</taxon>
        <taxon>Stramenopiles</taxon>
        <taxon>Oomycota</taxon>
        <taxon>Peronosporomycetes</taxon>
        <taxon>Peronosporales</taxon>
        <taxon>Peronosporaceae</taxon>
        <taxon>Phytophthora</taxon>
    </lineage>
</organism>
<gene>
    <name evidence="2" type="ORF">GN244_ATG19164</name>
</gene>
<feature type="transmembrane region" description="Helical" evidence="1">
    <location>
        <begin position="93"/>
        <end position="117"/>
    </location>
</feature>
<keyword evidence="1" id="KW-0812">Transmembrane</keyword>
<dbReference type="AlphaFoldDB" id="A0A833SQ67"/>
<sequence length="204" mass="22257">MWTANSTVNPALTSEIANTNFKAGLMSFCIDSELANSTTTFDHCFFYKFGSGYEDLKAINETVWTKYSERHVRRLRQGWRCDSTSFMDKSCSILGMGTMTFGGMSMSNGLMAIIAIVGAITCRQGDKKWVGGGFFLAGVAAFTAMLTFVLWLVQAGPLGEKDDTSLKTAFFLMIIAMLHCDVHVLEALAVGDGKGKLGGLEEKH</sequence>
<feature type="transmembrane region" description="Helical" evidence="1">
    <location>
        <begin position="129"/>
        <end position="153"/>
    </location>
</feature>